<dbReference type="PANTHER" id="PTHR30006:SF2">
    <property type="entry name" value="ABC TRANSPORTER SUBSTRATE-BINDING PROTEIN"/>
    <property type="match status" value="1"/>
</dbReference>
<accession>A0ABV8RXR4</accession>
<dbReference type="Pfam" id="PF13343">
    <property type="entry name" value="SBP_bac_6"/>
    <property type="match status" value="1"/>
</dbReference>
<dbReference type="EMBL" id="JBHSDY010000002">
    <property type="protein sequence ID" value="MFC4297191.1"/>
    <property type="molecule type" value="Genomic_DNA"/>
</dbReference>
<evidence type="ECO:0000256" key="2">
    <source>
        <dbReference type="SAM" id="SignalP"/>
    </source>
</evidence>
<reference evidence="4" key="1">
    <citation type="journal article" date="2019" name="Int. J. Syst. Evol. Microbiol.">
        <title>The Global Catalogue of Microorganisms (GCM) 10K type strain sequencing project: providing services to taxonomists for standard genome sequencing and annotation.</title>
        <authorList>
            <consortium name="The Broad Institute Genomics Platform"/>
            <consortium name="The Broad Institute Genome Sequencing Center for Infectious Disease"/>
            <person name="Wu L."/>
            <person name="Ma J."/>
        </authorList>
    </citation>
    <scope>NUCLEOTIDE SEQUENCE [LARGE SCALE GENOMIC DNA]</scope>
    <source>
        <strain evidence="4">CGMCC 1.19029</strain>
    </source>
</reference>
<organism evidence="3 4">
    <name type="scientific">Castellaniella hirudinis</name>
    <dbReference type="NCBI Taxonomy" id="1144617"/>
    <lineage>
        <taxon>Bacteria</taxon>
        <taxon>Pseudomonadati</taxon>
        <taxon>Pseudomonadota</taxon>
        <taxon>Betaproteobacteria</taxon>
        <taxon>Burkholderiales</taxon>
        <taxon>Alcaligenaceae</taxon>
        <taxon>Castellaniella</taxon>
    </lineage>
</organism>
<evidence type="ECO:0000256" key="1">
    <source>
        <dbReference type="ARBA" id="ARBA00022729"/>
    </source>
</evidence>
<dbReference type="PIRSF" id="PIRSF002825">
    <property type="entry name" value="CfbpA"/>
    <property type="match status" value="1"/>
</dbReference>
<protein>
    <submittedName>
        <fullName evidence="3">ABC transporter substrate-binding protein</fullName>
    </submittedName>
</protein>
<name>A0ABV8RXR4_9BURK</name>
<sequence>MQHSTQKAFAAAFALAGAGLIHSAVQAKPLTIYTALEDDEVTEYMAAAKTAMPDVEFHVLRLSTGDMAARLLAEAKNPRTDVVWGFAVTNMLDPRIHDALMKYQPAAAQQLAPIYRGKDGTWFAATGYMAAFCVNTDRLKAKNLPMPASWEDLTKPEYKGELVMPSPAASGTGWLQIAAILQGLGQDKGWDLIKRLNVNMAQYTSSGSKPCKMARTGEYAIGISFAFPAMQSIEAGFPVKMVIPSDWEGYELEASGILSSTKNPDDAKRFLDWTLSPEAAALYKKYKEIVTIPGVEPSEQLRKAGLPQDVSKLLFPIDFEKSAADRAETLKTWQQVTAR</sequence>
<dbReference type="CDD" id="cd13544">
    <property type="entry name" value="PBP2_Fbp_like_1"/>
    <property type="match status" value="1"/>
</dbReference>
<comment type="caution">
    <text evidence="3">The sequence shown here is derived from an EMBL/GenBank/DDBJ whole genome shotgun (WGS) entry which is preliminary data.</text>
</comment>
<dbReference type="Gene3D" id="3.40.190.10">
    <property type="entry name" value="Periplasmic binding protein-like II"/>
    <property type="match status" value="2"/>
</dbReference>
<evidence type="ECO:0000313" key="4">
    <source>
        <dbReference type="Proteomes" id="UP001595756"/>
    </source>
</evidence>
<keyword evidence="1 2" id="KW-0732">Signal</keyword>
<proteinExistence type="predicted"/>
<feature type="chain" id="PRO_5045731068" evidence="2">
    <location>
        <begin position="28"/>
        <end position="339"/>
    </location>
</feature>
<dbReference type="RefSeq" id="WP_376811749.1">
    <property type="nucleotide sequence ID" value="NZ_JBHSDY010000002.1"/>
</dbReference>
<dbReference type="SUPFAM" id="SSF53850">
    <property type="entry name" value="Periplasmic binding protein-like II"/>
    <property type="match status" value="1"/>
</dbReference>
<dbReference type="Proteomes" id="UP001595756">
    <property type="component" value="Unassembled WGS sequence"/>
</dbReference>
<dbReference type="InterPro" id="IPR026045">
    <property type="entry name" value="Ferric-bd"/>
</dbReference>
<gene>
    <name evidence="3" type="ORF">ACFO0J_03950</name>
</gene>
<dbReference type="PANTHER" id="PTHR30006">
    <property type="entry name" value="THIAMINE-BINDING PERIPLASMIC PROTEIN-RELATED"/>
    <property type="match status" value="1"/>
</dbReference>
<keyword evidence="4" id="KW-1185">Reference proteome</keyword>
<evidence type="ECO:0000313" key="3">
    <source>
        <dbReference type="EMBL" id="MFC4297191.1"/>
    </source>
</evidence>
<feature type="signal peptide" evidence="2">
    <location>
        <begin position="1"/>
        <end position="27"/>
    </location>
</feature>